<dbReference type="AlphaFoldDB" id="A0A7J3VTL6"/>
<evidence type="ECO:0000256" key="1">
    <source>
        <dbReference type="SAM" id="Phobius"/>
    </source>
</evidence>
<sequence>MASVEKLERQTAYSAAAAATAYYVFYMFFTGAVQFHRLPPLGISSFAVLTTFVETQLYAGPLVQVVAEGFVVNIRVYPALLGVVVSSLVGYNTGLLYTLLRKRLLRTCLLGTAWSGVGGLLASVISFGYVCCGWPASLALFGVGLITALSPYLTAAAITLLAANAYVLAKRLHALEKLKNIPKTQTS</sequence>
<feature type="transmembrane region" description="Helical" evidence="1">
    <location>
        <begin position="12"/>
        <end position="29"/>
    </location>
</feature>
<gene>
    <name evidence="2" type="ORF">ENM31_03770</name>
</gene>
<protein>
    <submittedName>
        <fullName evidence="2">Uncharacterized protein</fullName>
    </submittedName>
</protein>
<name>A0A7J3VTL6_CALS0</name>
<accession>A0A7J3VTL6</accession>
<keyword evidence="1" id="KW-0812">Transmembrane</keyword>
<organism evidence="2">
    <name type="scientific">Caldiarchaeum subterraneum</name>
    <dbReference type="NCBI Taxonomy" id="311458"/>
    <lineage>
        <taxon>Archaea</taxon>
        <taxon>Nitrososphaerota</taxon>
        <taxon>Candidatus Caldarchaeales</taxon>
        <taxon>Candidatus Caldarchaeaceae</taxon>
        <taxon>Candidatus Caldarchaeum</taxon>
    </lineage>
</organism>
<keyword evidence="1" id="KW-1133">Transmembrane helix</keyword>
<comment type="caution">
    <text evidence="2">The sequence shown here is derived from an EMBL/GenBank/DDBJ whole genome shotgun (WGS) entry which is preliminary data.</text>
</comment>
<feature type="transmembrane region" description="Helical" evidence="1">
    <location>
        <begin position="79"/>
        <end position="100"/>
    </location>
</feature>
<feature type="transmembrane region" description="Helical" evidence="1">
    <location>
        <begin position="107"/>
        <end position="130"/>
    </location>
</feature>
<reference evidence="2" key="1">
    <citation type="journal article" date="2020" name="mSystems">
        <title>Genome- and Community-Level Interaction Insights into Carbon Utilization and Element Cycling Functions of Hydrothermarchaeota in Hydrothermal Sediment.</title>
        <authorList>
            <person name="Zhou Z."/>
            <person name="Liu Y."/>
            <person name="Xu W."/>
            <person name="Pan J."/>
            <person name="Luo Z.H."/>
            <person name="Li M."/>
        </authorList>
    </citation>
    <scope>NUCLEOTIDE SEQUENCE [LARGE SCALE GENOMIC DNA]</scope>
    <source>
        <strain evidence="2">SpSt-1074</strain>
    </source>
</reference>
<keyword evidence="1" id="KW-0472">Membrane</keyword>
<feature type="transmembrane region" description="Helical" evidence="1">
    <location>
        <begin position="136"/>
        <end position="169"/>
    </location>
</feature>
<dbReference type="EMBL" id="DRXH01000128">
    <property type="protein sequence ID" value="HHM44399.1"/>
    <property type="molecule type" value="Genomic_DNA"/>
</dbReference>
<proteinExistence type="predicted"/>
<evidence type="ECO:0000313" key="2">
    <source>
        <dbReference type="EMBL" id="HHM44399.1"/>
    </source>
</evidence>